<accession>A0A512NNB9</accession>
<evidence type="ECO:0000256" key="6">
    <source>
        <dbReference type="ARBA" id="ARBA00023065"/>
    </source>
</evidence>
<keyword evidence="10" id="KW-1185">Reference proteome</keyword>
<evidence type="ECO:0000256" key="7">
    <source>
        <dbReference type="SAM" id="MobiDB-lite"/>
    </source>
</evidence>
<keyword evidence="6" id="KW-0406">Ion transport</keyword>
<dbReference type="PANTHER" id="PTHR42734:SF5">
    <property type="entry name" value="IRON TRANSPORT SYSTEM ATP-BINDING PROTEIN HI_0361-RELATED"/>
    <property type="match status" value="1"/>
</dbReference>
<dbReference type="InterPro" id="IPR003439">
    <property type="entry name" value="ABC_transporter-like_ATP-bd"/>
</dbReference>
<dbReference type="InterPro" id="IPR003593">
    <property type="entry name" value="AAA+_ATPase"/>
</dbReference>
<name>A0A512NNB9_9HYPH</name>
<evidence type="ECO:0000256" key="2">
    <source>
        <dbReference type="ARBA" id="ARBA00022448"/>
    </source>
</evidence>
<dbReference type="PANTHER" id="PTHR42734">
    <property type="entry name" value="METAL TRANSPORT SYSTEM ATP-BINDING PROTEIN TM_0124-RELATED"/>
    <property type="match status" value="1"/>
</dbReference>
<keyword evidence="5" id="KW-0862">Zinc</keyword>
<evidence type="ECO:0000256" key="4">
    <source>
        <dbReference type="ARBA" id="ARBA00022840"/>
    </source>
</evidence>
<dbReference type="SUPFAM" id="SSF52540">
    <property type="entry name" value="P-loop containing nucleoside triphosphate hydrolases"/>
    <property type="match status" value="1"/>
</dbReference>
<proteinExistence type="inferred from homology"/>
<gene>
    <name evidence="9" type="ORF">RSO01_76220</name>
</gene>
<dbReference type="Pfam" id="PF00005">
    <property type="entry name" value="ABC_tran"/>
    <property type="match status" value="1"/>
</dbReference>
<dbReference type="GO" id="GO:0006829">
    <property type="term" value="P:zinc ion transport"/>
    <property type="evidence" value="ECO:0007669"/>
    <property type="project" value="UniProtKB-KW"/>
</dbReference>
<keyword evidence="4" id="KW-0067">ATP-binding</keyword>
<dbReference type="InterPro" id="IPR050153">
    <property type="entry name" value="Metal_Ion_Import_ABC"/>
</dbReference>
<feature type="domain" description="ABC transporter" evidence="8">
    <location>
        <begin position="50"/>
        <end position="279"/>
    </location>
</feature>
<comment type="similarity">
    <text evidence="1">Belongs to the ABC transporter superfamily.</text>
</comment>
<keyword evidence="2" id="KW-0813">Transport</keyword>
<dbReference type="PROSITE" id="PS00211">
    <property type="entry name" value="ABC_TRANSPORTER_1"/>
    <property type="match status" value="1"/>
</dbReference>
<dbReference type="GO" id="GO:0016887">
    <property type="term" value="F:ATP hydrolysis activity"/>
    <property type="evidence" value="ECO:0007669"/>
    <property type="project" value="InterPro"/>
</dbReference>
<evidence type="ECO:0000313" key="10">
    <source>
        <dbReference type="Proteomes" id="UP000321058"/>
    </source>
</evidence>
<dbReference type="InterPro" id="IPR017871">
    <property type="entry name" value="ABC_transporter-like_CS"/>
</dbReference>
<comment type="caution">
    <text evidence="9">The sequence shown here is derived from an EMBL/GenBank/DDBJ whole genome shotgun (WGS) entry which is preliminary data.</text>
</comment>
<reference evidence="9 10" key="1">
    <citation type="submission" date="2019-07" db="EMBL/GenBank/DDBJ databases">
        <title>Whole genome shotgun sequence of Reyranella soli NBRC 108950.</title>
        <authorList>
            <person name="Hosoyama A."/>
            <person name="Uohara A."/>
            <person name="Ohji S."/>
            <person name="Ichikawa N."/>
        </authorList>
    </citation>
    <scope>NUCLEOTIDE SEQUENCE [LARGE SCALE GENOMIC DNA]</scope>
    <source>
        <strain evidence="9 10">NBRC 108950</strain>
    </source>
</reference>
<dbReference type="Gene3D" id="3.40.50.300">
    <property type="entry name" value="P-loop containing nucleotide triphosphate hydrolases"/>
    <property type="match status" value="1"/>
</dbReference>
<dbReference type="AlphaFoldDB" id="A0A512NNB9"/>
<dbReference type="CDD" id="cd03235">
    <property type="entry name" value="ABC_Metallic_Cations"/>
    <property type="match status" value="1"/>
</dbReference>
<evidence type="ECO:0000256" key="5">
    <source>
        <dbReference type="ARBA" id="ARBA00022906"/>
    </source>
</evidence>
<dbReference type="InterPro" id="IPR027417">
    <property type="entry name" value="P-loop_NTPase"/>
</dbReference>
<keyword evidence="3" id="KW-0547">Nucleotide-binding</keyword>
<evidence type="ECO:0000256" key="1">
    <source>
        <dbReference type="ARBA" id="ARBA00005417"/>
    </source>
</evidence>
<dbReference type="Proteomes" id="UP000321058">
    <property type="component" value="Unassembled WGS sequence"/>
</dbReference>
<keyword evidence="5" id="KW-0864">Zinc transport</keyword>
<feature type="region of interest" description="Disordered" evidence="7">
    <location>
        <begin position="1"/>
        <end position="51"/>
    </location>
</feature>
<protein>
    <submittedName>
        <fullName evidence="9">ABC transporter</fullName>
    </submittedName>
</protein>
<organism evidence="9 10">
    <name type="scientific">Reyranella soli</name>
    <dbReference type="NCBI Taxonomy" id="1230389"/>
    <lineage>
        <taxon>Bacteria</taxon>
        <taxon>Pseudomonadati</taxon>
        <taxon>Pseudomonadota</taxon>
        <taxon>Alphaproteobacteria</taxon>
        <taxon>Hyphomicrobiales</taxon>
        <taxon>Reyranellaceae</taxon>
        <taxon>Reyranella</taxon>
    </lineage>
</organism>
<dbReference type="PROSITE" id="PS50893">
    <property type="entry name" value="ABC_TRANSPORTER_2"/>
    <property type="match status" value="1"/>
</dbReference>
<dbReference type="SMART" id="SM00382">
    <property type="entry name" value="AAA"/>
    <property type="match status" value="1"/>
</dbReference>
<evidence type="ECO:0000256" key="3">
    <source>
        <dbReference type="ARBA" id="ARBA00022741"/>
    </source>
</evidence>
<dbReference type="GO" id="GO:0005524">
    <property type="term" value="F:ATP binding"/>
    <property type="evidence" value="ECO:0007669"/>
    <property type="project" value="UniProtKB-KW"/>
</dbReference>
<feature type="compositionally biased region" description="Basic and acidic residues" evidence="7">
    <location>
        <begin position="23"/>
        <end position="34"/>
    </location>
</feature>
<evidence type="ECO:0000313" key="9">
    <source>
        <dbReference type="EMBL" id="GEP60456.1"/>
    </source>
</evidence>
<dbReference type="EMBL" id="BKAJ01000165">
    <property type="protein sequence ID" value="GEP60456.1"/>
    <property type="molecule type" value="Genomic_DNA"/>
</dbReference>
<evidence type="ECO:0000259" key="8">
    <source>
        <dbReference type="PROSITE" id="PS50893"/>
    </source>
</evidence>
<sequence length="294" mass="31228">MSGAPSGAPNLADRRRGRKDRRHGPAERMSEASNRDAAGSQPRNGRHGRVTVRDLTVGYRERVAVEAVSGVFVAGSLTAIVGANGAGKTTLLHAIAGLIAPRHGSIEITGAEVPADLAYLPQSDSIDRDFPISVLEFTALGGWARIGVLGRVPMELRLHAMSALQAVGLDDLAGRMLGELSVGQFRRALFARVIVQDAAIVLLDEPFAGVDAATSDELLRLMQHWHGEGRTVMVALHDLDQVLAIFPATLLLARKVIAWGETVTALTPEKLLEAGLAALPGTRARSRPAMPSSR</sequence>